<accession>A0AAW8JJW8</accession>
<gene>
    <name evidence="9" type="ORF">RFH51_08620</name>
</gene>
<name>A0AAW8JJW8_9GAMM</name>
<dbReference type="InterPro" id="IPR020846">
    <property type="entry name" value="MFS_dom"/>
</dbReference>
<comment type="caution">
    <text evidence="9">The sequence shown here is derived from an EMBL/GenBank/DDBJ whole genome shotgun (WGS) entry which is preliminary data.</text>
</comment>
<evidence type="ECO:0000313" key="9">
    <source>
        <dbReference type="EMBL" id="MDQ9071518.1"/>
    </source>
</evidence>
<keyword evidence="6 7" id="KW-0472">Membrane</keyword>
<feature type="transmembrane region" description="Helical" evidence="7">
    <location>
        <begin position="160"/>
        <end position="182"/>
    </location>
</feature>
<dbReference type="Pfam" id="PF07690">
    <property type="entry name" value="MFS_1"/>
    <property type="match status" value="1"/>
</dbReference>
<dbReference type="InterPro" id="IPR011701">
    <property type="entry name" value="MFS"/>
</dbReference>
<keyword evidence="5 7" id="KW-1133">Transmembrane helix</keyword>
<dbReference type="GO" id="GO:0022857">
    <property type="term" value="F:transmembrane transporter activity"/>
    <property type="evidence" value="ECO:0007669"/>
    <property type="project" value="InterPro"/>
</dbReference>
<dbReference type="Gene3D" id="1.20.1720.10">
    <property type="entry name" value="Multidrug resistance protein D"/>
    <property type="match status" value="1"/>
</dbReference>
<feature type="transmembrane region" description="Helical" evidence="7">
    <location>
        <begin position="396"/>
        <end position="414"/>
    </location>
</feature>
<dbReference type="Gene3D" id="1.20.1250.20">
    <property type="entry name" value="MFS general substrate transporter like domains"/>
    <property type="match status" value="1"/>
</dbReference>
<reference evidence="9" key="1">
    <citation type="submission" date="2023-08" db="EMBL/GenBank/DDBJ databases">
        <title>Emergence of clinically-relevant ST2 carbapenem-resistant Acinetobacter baumannii strains in hospital sewages in Zhejiang, East of China.</title>
        <authorList>
            <person name="Kaichao C."/>
            <person name="Zhang R."/>
        </authorList>
    </citation>
    <scope>NUCLEOTIDE SEQUENCE</scope>
    <source>
        <strain evidence="9">M-SY-60</strain>
    </source>
</reference>
<keyword evidence="4 7" id="KW-0812">Transmembrane</keyword>
<dbReference type="PANTHER" id="PTHR42718:SF47">
    <property type="entry name" value="METHYL VIOLOGEN RESISTANCE PROTEIN SMVA"/>
    <property type="match status" value="1"/>
</dbReference>
<dbReference type="AlphaFoldDB" id="A0AAW8JJW8"/>
<dbReference type="InterPro" id="IPR036259">
    <property type="entry name" value="MFS_trans_sf"/>
</dbReference>
<evidence type="ECO:0000256" key="4">
    <source>
        <dbReference type="ARBA" id="ARBA00022692"/>
    </source>
</evidence>
<dbReference type="Proteomes" id="UP001243195">
    <property type="component" value="Unassembled WGS sequence"/>
</dbReference>
<evidence type="ECO:0000256" key="6">
    <source>
        <dbReference type="ARBA" id="ARBA00023136"/>
    </source>
</evidence>
<dbReference type="SUPFAM" id="SSF103473">
    <property type="entry name" value="MFS general substrate transporter"/>
    <property type="match status" value="1"/>
</dbReference>
<evidence type="ECO:0000256" key="5">
    <source>
        <dbReference type="ARBA" id="ARBA00022989"/>
    </source>
</evidence>
<dbReference type="RefSeq" id="WP_308955813.1">
    <property type="nucleotide sequence ID" value="NZ_JAVICY010000010.1"/>
</dbReference>
<feature type="transmembrane region" description="Helical" evidence="7">
    <location>
        <begin position="218"/>
        <end position="238"/>
    </location>
</feature>
<feature type="transmembrane region" description="Helical" evidence="7">
    <location>
        <begin position="194"/>
        <end position="212"/>
    </location>
</feature>
<evidence type="ECO:0000256" key="7">
    <source>
        <dbReference type="SAM" id="Phobius"/>
    </source>
</evidence>
<feature type="transmembrane region" description="Helical" evidence="7">
    <location>
        <begin position="259"/>
        <end position="280"/>
    </location>
</feature>
<proteinExistence type="predicted"/>
<feature type="transmembrane region" description="Helical" evidence="7">
    <location>
        <begin position="353"/>
        <end position="375"/>
    </location>
</feature>
<sequence length="497" mass="54689">MLRQWYILAIVVLIYLPVSIDATVLHVAIPTLTQQLGLTNTQMLWIIDIYSLMMAGFILPMGALGERLGYKRLMIMGAGIFGIGSLIAAFSINAYYLIFARMVLAFGAAMIIPATLACVRSVFLDEKKRNFALGMWVVAGGGGAAFGPLIGGFLLEHYHWGSVFLINIPLIIIVIFAAYHLLPNQEINQQKHINIFDALILVCSILLIIYALKTAMKGLDTLVFSIACIGAALLFYFIHKQKQLDEPLLDLSLFKYKPVKIGFLICVFAMIALVGFELLITQELQFVYQYSALDAGLFVLPFMLAVSLSGIFASFLINHFGVRHIILVGLALSAICLIGLAETHFMQQQILAWFWMIVLGFSIEATFLAATSAIISASPVEKATAAGSIEGMSYEIGAGFGVAIFGLLVSYFYSQKVNFGRLLSEENTSSAQNSIAETMQILPHVNDQVAAQIQLIANQAFSSAHHSVLYLSSITLWLLIGFVMLYWRKASNTQQSY</sequence>
<keyword evidence="3" id="KW-1003">Cell membrane</keyword>
<evidence type="ECO:0000256" key="3">
    <source>
        <dbReference type="ARBA" id="ARBA00022475"/>
    </source>
</evidence>
<feature type="transmembrane region" description="Helical" evidence="7">
    <location>
        <begin position="468"/>
        <end position="487"/>
    </location>
</feature>
<evidence type="ECO:0000256" key="2">
    <source>
        <dbReference type="ARBA" id="ARBA00022448"/>
    </source>
</evidence>
<feature type="transmembrane region" description="Helical" evidence="7">
    <location>
        <begin position="295"/>
        <end position="317"/>
    </location>
</feature>
<dbReference type="PROSITE" id="PS50850">
    <property type="entry name" value="MFS"/>
    <property type="match status" value="1"/>
</dbReference>
<protein>
    <submittedName>
        <fullName evidence="9">MFS transporter</fullName>
    </submittedName>
</protein>
<dbReference type="PRINTS" id="PR01036">
    <property type="entry name" value="TCRTETB"/>
</dbReference>
<comment type="subcellular location">
    <subcellularLocation>
        <location evidence="1">Cell membrane</location>
        <topology evidence="1">Multi-pass membrane protein</topology>
    </subcellularLocation>
</comment>
<organism evidence="9 10">
    <name type="scientific">Acinetobacter gerneri</name>
    <dbReference type="NCBI Taxonomy" id="202952"/>
    <lineage>
        <taxon>Bacteria</taxon>
        <taxon>Pseudomonadati</taxon>
        <taxon>Pseudomonadota</taxon>
        <taxon>Gammaproteobacteria</taxon>
        <taxon>Moraxellales</taxon>
        <taxon>Moraxellaceae</taxon>
        <taxon>Acinetobacter</taxon>
    </lineage>
</organism>
<evidence type="ECO:0000259" key="8">
    <source>
        <dbReference type="PROSITE" id="PS50850"/>
    </source>
</evidence>
<dbReference type="PANTHER" id="PTHR42718">
    <property type="entry name" value="MAJOR FACILITATOR SUPERFAMILY MULTIDRUG TRANSPORTER MFSC"/>
    <property type="match status" value="1"/>
</dbReference>
<dbReference type="CDD" id="cd17321">
    <property type="entry name" value="MFS_MMR_MDR_like"/>
    <property type="match status" value="1"/>
</dbReference>
<keyword evidence="2" id="KW-0813">Transport</keyword>
<evidence type="ECO:0000313" key="10">
    <source>
        <dbReference type="Proteomes" id="UP001243195"/>
    </source>
</evidence>
<dbReference type="GO" id="GO:0005886">
    <property type="term" value="C:plasma membrane"/>
    <property type="evidence" value="ECO:0007669"/>
    <property type="project" value="UniProtKB-SubCell"/>
</dbReference>
<feature type="transmembrane region" description="Helical" evidence="7">
    <location>
        <begin position="98"/>
        <end position="119"/>
    </location>
</feature>
<feature type="transmembrane region" description="Helical" evidence="7">
    <location>
        <begin position="7"/>
        <end position="29"/>
    </location>
</feature>
<feature type="domain" description="Major facilitator superfamily (MFS) profile" evidence="8">
    <location>
        <begin position="7"/>
        <end position="491"/>
    </location>
</feature>
<feature type="transmembrane region" description="Helical" evidence="7">
    <location>
        <begin position="73"/>
        <end position="92"/>
    </location>
</feature>
<feature type="transmembrane region" description="Helical" evidence="7">
    <location>
        <begin position="131"/>
        <end position="154"/>
    </location>
</feature>
<feature type="transmembrane region" description="Helical" evidence="7">
    <location>
        <begin position="41"/>
        <end position="61"/>
    </location>
</feature>
<feature type="transmembrane region" description="Helical" evidence="7">
    <location>
        <begin position="324"/>
        <end position="341"/>
    </location>
</feature>
<dbReference type="EMBL" id="JAVIDA010000009">
    <property type="protein sequence ID" value="MDQ9071518.1"/>
    <property type="molecule type" value="Genomic_DNA"/>
</dbReference>
<evidence type="ECO:0000256" key="1">
    <source>
        <dbReference type="ARBA" id="ARBA00004651"/>
    </source>
</evidence>